<sequence>MAHSEDLEFTPLAFRSELMERDLILIHSQFHIPPEFQLEVLKAKECVCSPPPDWIGIYKECFRTRLRANLPSCSFNIILLLKGILELMVGEKDLSPPKALGPKTLQKRKADTTSGRSTRARVKLLSTPPTSKIEELNPHDIENFHIVRALHDSNPLAPERSHETPILMSEVILSLSAPNISNFFLEEEQTKGTGASETAMDGVQFIEAIGTPRIASTDTSKAALGKAQVSKAAGTFRTMPARVELHASSLDDYDLACKVFFDFLYLADASKLLAEPLKMKRQKALDYFIRHQDSNWRPPCSKWSKTNYQRRLEKLLIKPMLLREKLRMLRQH</sequence>
<organism evidence="2 3">
    <name type="scientific">Cocos nucifera</name>
    <name type="common">Coconut palm</name>
    <dbReference type="NCBI Taxonomy" id="13894"/>
    <lineage>
        <taxon>Eukaryota</taxon>
        <taxon>Viridiplantae</taxon>
        <taxon>Streptophyta</taxon>
        <taxon>Embryophyta</taxon>
        <taxon>Tracheophyta</taxon>
        <taxon>Spermatophyta</taxon>
        <taxon>Magnoliopsida</taxon>
        <taxon>Liliopsida</taxon>
        <taxon>Arecaceae</taxon>
        <taxon>Arecoideae</taxon>
        <taxon>Cocoseae</taxon>
        <taxon>Attaleinae</taxon>
        <taxon>Cocos</taxon>
    </lineage>
</organism>
<dbReference type="Proteomes" id="UP000797356">
    <property type="component" value="Chromosome 5"/>
</dbReference>
<name>A0A8K0I8Q4_COCNU</name>
<evidence type="ECO:0000256" key="1">
    <source>
        <dbReference type="SAM" id="MobiDB-lite"/>
    </source>
</evidence>
<evidence type="ECO:0000313" key="3">
    <source>
        <dbReference type="Proteomes" id="UP000797356"/>
    </source>
</evidence>
<reference evidence="2" key="1">
    <citation type="journal article" date="2017" name="Gigascience">
        <title>The genome draft of coconut (Cocos nucifera).</title>
        <authorList>
            <person name="Xiao Y."/>
            <person name="Xu P."/>
            <person name="Fan H."/>
            <person name="Baudouin L."/>
            <person name="Xia W."/>
            <person name="Bocs S."/>
            <person name="Xu J."/>
            <person name="Li Q."/>
            <person name="Guo A."/>
            <person name="Zhou L."/>
            <person name="Li J."/>
            <person name="Wu Y."/>
            <person name="Ma Z."/>
            <person name="Armero A."/>
            <person name="Issali A.E."/>
            <person name="Liu N."/>
            <person name="Peng M."/>
            <person name="Yang Y."/>
        </authorList>
    </citation>
    <scope>NUCLEOTIDE SEQUENCE</scope>
    <source>
        <tissue evidence="2">Spear leaf of Hainan Tall coconut</tissue>
    </source>
</reference>
<proteinExistence type="predicted"/>
<feature type="region of interest" description="Disordered" evidence="1">
    <location>
        <begin position="96"/>
        <end position="120"/>
    </location>
</feature>
<dbReference type="AlphaFoldDB" id="A0A8K0I8Q4"/>
<protein>
    <submittedName>
        <fullName evidence="2">Uncharacterized protein</fullName>
    </submittedName>
</protein>
<gene>
    <name evidence="2" type="ORF">COCNU_05G004430</name>
</gene>
<evidence type="ECO:0000313" key="2">
    <source>
        <dbReference type="EMBL" id="KAG1342214.1"/>
    </source>
</evidence>
<reference evidence="2" key="2">
    <citation type="submission" date="2019-07" db="EMBL/GenBank/DDBJ databases">
        <authorList>
            <person name="Yang Y."/>
            <person name="Bocs S."/>
            <person name="Baudouin L."/>
        </authorList>
    </citation>
    <scope>NUCLEOTIDE SEQUENCE</scope>
    <source>
        <tissue evidence="2">Spear leaf of Hainan Tall coconut</tissue>
    </source>
</reference>
<keyword evidence="3" id="KW-1185">Reference proteome</keyword>
<dbReference type="EMBL" id="CM017876">
    <property type="protein sequence ID" value="KAG1342214.1"/>
    <property type="molecule type" value="Genomic_DNA"/>
</dbReference>
<accession>A0A8K0I8Q4</accession>
<comment type="caution">
    <text evidence="2">The sequence shown here is derived from an EMBL/GenBank/DDBJ whole genome shotgun (WGS) entry which is preliminary data.</text>
</comment>